<dbReference type="EC" id="5.3.1.6" evidence="2"/>
<dbReference type="Pfam" id="PF02502">
    <property type="entry name" value="LacAB_rpiB"/>
    <property type="match status" value="1"/>
</dbReference>
<protein>
    <submittedName>
        <fullName evidence="2">Ribose 5-phosphate isomerase B</fullName>
        <ecNumber evidence="2">5.3.1.6</ecNumber>
    </submittedName>
</protein>
<keyword evidence="2" id="KW-0413">Isomerase</keyword>
<proteinExistence type="inferred from homology"/>
<evidence type="ECO:0000313" key="3">
    <source>
        <dbReference type="Proteomes" id="UP000031666"/>
    </source>
</evidence>
<dbReference type="InterPro" id="IPR003500">
    <property type="entry name" value="RpiB_LacA_LacB"/>
</dbReference>
<sequence length="48" mass="5268">MSIAIGCDDAAVELKEVLKAHLSAKGIDYVDYGADPKDGVLYQTWLRQ</sequence>
<comment type="caution">
    <text evidence="2">The sequence shown here is derived from an EMBL/GenBank/DDBJ whole genome shotgun (WGS) entry which is preliminary data.</text>
</comment>
<dbReference type="Proteomes" id="UP000031666">
    <property type="component" value="Unassembled WGS sequence"/>
</dbReference>
<accession>A0A0B8Q1C1</accession>
<dbReference type="SUPFAM" id="SSF89623">
    <property type="entry name" value="Ribose/Galactose isomerase RpiB/AlsB"/>
    <property type="match status" value="1"/>
</dbReference>
<comment type="similarity">
    <text evidence="1">Belongs to the LacAB/RpiB family.</text>
</comment>
<dbReference type="InterPro" id="IPR036569">
    <property type="entry name" value="RpiB_LacA_LacB_sf"/>
</dbReference>
<dbReference type="STRING" id="1481914.JCM19241_2740"/>
<reference evidence="2 3" key="1">
    <citation type="submission" date="2015-01" db="EMBL/GenBank/DDBJ databases">
        <title>Vibrio sp. C94 JCM 19241 whole genome shotgun sequence.</title>
        <authorList>
            <person name="Sawabe T."/>
            <person name="Meirelles P."/>
            <person name="Feng G."/>
            <person name="Sayaka M."/>
            <person name="Hattori M."/>
            <person name="Ohkuma M."/>
        </authorList>
    </citation>
    <scope>NUCLEOTIDE SEQUENCE [LARGE SCALE GENOMIC DNA]</scope>
    <source>
        <strain evidence="3">JCM 19241</strain>
    </source>
</reference>
<dbReference type="GO" id="GO:0005975">
    <property type="term" value="P:carbohydrate metabolic process"/>
    <property type="evidence" value="ECO:0007669"/>
    <property type="project" value="InterPro"/>
</dbReference>
<dbReference type="GO" id="GO:0004751">
    <property type="term" value="F:ribose-5-phosphate isomerase activity"/>
    <property type="evidence" value="ECO:0007669"/>
    <property type="project" value="UniProtKB-EC"/>
</dbReference>
<dbReference type="Gene3D" id="3.40.1400.10">
    <property type="entry name" value="Sugar-phosphate isomerase, RpiB/LacA/LacB"/>
    <property type="match status" value="1"/>
</dbReference>
<reference evidence="2 3" key="2">
    <citation type="submission" date="2015-01" db="EMBL/GenBank/DDBJ databases">
        <authorList>
            <consortium name="NBRP consortium"/>
            <person name="Sawabe T."/>
            <person name="Meirelles P."/>
            <person name="Feng G."/>
            <person name="Sayaka M."/>
            <person name="Hattori M."/>
            <person name="Ohkuma M."/>
        </authorList>
    </citation>
    <scope>NUCLEOTIDE SEQUENCE [LARGE SCALE GENOMIC DNA]</scope>
    <source>
        <strain evidence="3">JCM 19241</strain>
    </source>
</reference>
<gene>
    <name evidence="2" type="ORF">JCM19241_2740</name>
</gene>
<organism evidence="2 3">
    <name type="scientific">Vibrio ishigakensis</name>
    <dbReference type="NCBI Taxonomy" id="1481914"/>
    <lineage>
        <taxon>Bacteria</taxon>
        <taxon>Pseudomonadati</taxon>
        <taxon>Pseudomonadota</taxon>
        <taxon>Gammaproteobacteria</taxon>
        <taxon>Vibrionales</taxon>
        <taxon>Vibrionaceae</taxon>
        <taxon>Vibrio</taxon>
    </lineage>
</organism>
<dbReference type="AlphaFoldDB" id="A0A0B8Q1C1"/>
<evidence type="ECO:0000313" key="2">
    <source>
        <dbReference type="EMBL" id="GAM73285.1"/>
    </source>
</evidence>
<dbReference type="EMBL" id="BBSC01000001">
    <property type="protein sequence ID" value="GAM73285.1"/>
    <property type="molecule type" value="Genomic_DNA"/>
</dbReference>
<name>A0A0B8Q1C1_9VIBR</name>
<evidence type="ECO:0000256" key="1">
    <source>
        <dbReference type="ARBA" id="ARBA00008754"/>
    </source>
</evidence>